<dbReference type="AlphaFoldDB" id="A0A6A5GI80"/>
<dbReference type="GeneID" id="9809012"/>
<dbReference type="Pfam" id="PF00646">
    <property type="entry name" value="F-box"/>
    <property type="match status" value="1"/>
</dbReference>
<keyword evidence="1" id="KW-0472">Membrane</keyword>
<keyword evidence="1" id="KW-0812">Transmembrane</keyword>
<dbReference type="EMBL" id="WUAV01000005">
    <property type="protein sequence ID" value="KAF1754242.1"/>
    <property type="molecule type" value="Genomic_DNA"/>
</dbReference>
<evidence type="ECO:0000313" key="3">
    <source>
        <dbReference type="EMBL" id="KAF1754242.1"/>
    </source>
</evidence>
<sequence length="347" mass="40524">MTTTLVLWHNAEDWFKMTDITLALLNGLWILVTHLNALVLIATNRCSKMSNSLDFPNLVMRNVLQWGDMNSILTLRKVSHKLRTFIDEENPDFRIECLNVTVRKDVAYLSIQFDGTNFMSIEYQKKEEFTIVNCDKRERIVKMHYQEVLIKDLRILLRNQKSILKELGITIEDSFPGFKNIFTSRQIRLKYLKMSTTTSKVMEILPNLCPKTLQEVQLMNKNTASPHMELDELMKLGHWQNLKCFVTFGFCFNGSIREFSHFLFARVEIQSATPDDVLFLKELPSFKEIRFKSMEFKEGDRLKELLGPPSFEDDSVAKWEFSVAGENRKLCILVSKFESFTISNYPV</sequence>
<dbReference type="InterPro" id="IPR040161">
    <property type="entry name" value="FB224"/>
</dbReference>
<dbReference type="Proteomes" id="UP000483820">
    <property type="component" value="Chromosome V"/>
</dbReference>
<dbReference type="GO" id="GO:0045087">
    <property type="term" value="P:innate immune response"/>
    <property type="evidence" value="ECO:0007669"/>
    <property type="project" value="TreeGrafter"/>
</dbReference>
<dbReference type="InterPro" id="IPR001810">
    <property type="entry name" value="F-box_dom"/>
</dbReference>
<gene>
    <name evidence="3" type="ORF">GCK72_020802</name>
</gene>
<dbReference type="PANTHER" id="PTHR23015">
    <property type="entry name" value="UNCHARACTERIZED C.ELEGANS PROTEIN"/>
    <property type="match status" value="1"/>
</dbReference>
<dbReference type="KEGG" id="crq:GCK72_020802"/>
<evidence type="ECO:0000259" key="2">
    <source>
        <dbReference type="PROSITE" id="PS50181"/>
    </source>
</evidence>
<feature type="domain" description="F-box" evidence="2">
    <location>
        <begin position="49"/>
        <end position="96"/>
    </location>
</feature>
<reference evidence="3 4" key="1">
    <citation type="submission" date="2019-12" db="EMBL/GenBank/DDBJ databases">
        <title>Chromosome-level assembly of the Caenorhabditis remanei genome.</title>
        <authorList>
            <person name="Teterina A.A."/>
            <person name="Willis J.H."/>
            <person name="Phillips P.C."/>
        </authorList>
    </citation>
    <scope>NUCLEOTIDE SEQUENCE [LARGE SCALE GENOMIC DNA]</scope>
    <source>
        <strain evidence="3 4">PX506</strain>
        <tissue evidence="3">Whole organism</tissue>
    </source>
</reference>
<dbReference type="InterPro" id="IPR002900">
    <property type="entry name" value="DUF38/FTH_CAE_spp"/>
</dbReference>
<organism evidence="3 4">
    <name type="scientific">Caenorhabditis remanei</name>
    <name type="common">Caenorhabditis vulgaris</name>
    <dbReference type="NCBI Taxonomy" id="31234"/>
    <lineage>
        <taxon>Eukaryota</taxon>
        <taxon>Metazoa</taxon>
        <taxon>Ecdysozoa</taxon>
        <taxon>Nematoda</taxon>
        <taxon>Chromadorea</taxon>
        <taxon>Rhabditida</taxon>
        <taxon>Rhabditina</taxon>
        <taxon>Rhabditomorpha</taxon>
        <taxon>Rhabditoidea</taxon>
        <taxon>Rhabditidae</taxon>
        <taxon>Peloderinae</taxon>
        <taxon>Caenorhabditis</taxon>
    </lineage>
</organism>
<dbReference type="Pfam" id="PF01827">
    <property type="entry name" value="FTH"/>
    <property type="match status" value="1"/>
</dbReference>
<dbReference type="SMART" id="SM00256">
    <property type="entry name" value="FBOX"/>
    <property type="match status" value="1"/>
</dbReference>
<dbReference type="CTD" id="9809012"/>
<comment type="caution">
    <text evidence="3">The sequence shown here is derived from an EMBL/GenBank/DDBJ whole genome shotgun (WGS) entry which is preliminary data.</text>
</comment>
<keyword evidence="1" id="KW-1133">Transmembrane helix</keyword>
<feature type="transmembrane region" description="Helical" evidence="1">
    <location>
        <begin position="20"/>
        <end position="42"/>
    </location>
</feature>
<dbReference type="PROSITE" id="PS50181">
    <property type="entry name" value="FBOX"/>
    <property type="match status" value="1"/>
</dbReference>
<accession>A0A6A5GI80</accession>
<evidence type="ECO:0000313" key="4">
    <source>
        <dbReference type="Proteomes" id="UP000483820"/>
    </source>
</evidence>
<name>A0A6A5GI80_CAERE</name>
<evidence type="ECO:0000256" key="1">
    <source>
        <dbReference type="SAM" id="Phobius"/>
    </source>
</evidence>
<proteinExistence type="predicted"/>
<protein>
    <recommendedName>
        <fullName evidence="2">F-box domain-containing protein</fullName>
    </recommendedName>
</protein>
<dbReference type="RefSeq" id="XP_053582716.1">
    <property type="nucleotide sequence ID" value="XM_053733803.1"/>
</dbReference>
<dbReference type="PANTHER" id="PTHR23015:SF4">
    <property type="entry name" value="DUF38 DOMAIN-CONTAINING PROTEIN-RELATED"/>
    <property type="match status" value="1"/>
</dbReference>